<gene>
    <name evidence="6" type="ORF">V4839_17265</name>
</gene>
<keyword evidence="4" id="KW-0804">Transcription</keyword>
<dbReference type="Pfam" id="PF00126">
    <property type="entry name" value="HTH_1"/>
    <property type="match status" value="1"/>
</dbReference>
<dbReference type="PANTHER" id="PTHR30346:SF28">
    <property type="entry name" value="HTH-TYPE TRANSCRIPTIONAL REGULATOR CYNR"/>
    <property type="match status" value="1"/>
</dbReference>
<dbReference type="Proteomes" id="UP001335910">
    <property type="component" value="Unassembled WGS sequence"/>
</dbReference>
<evidence type="ECO:0000313" key="6">
    <source>
        <dbReference type="EMBL" id="MEE9685211.1"/>
    </source>
</evidence>
<accession>A0ABU7UFX9</accession>
<evidence type="ECO:0000256" key="4">
    <source>
        <dbReference type="ARBA" id="ARBA00023163"/>
    </source>
</evidence>
<evidence type="ECO:0000256" key="2">
    <source>
        <dbReference type="ARBA" id="ARBA00023015"/>
    </source>
</evidence>
<dbReference type="PANTHER" id="PTHR30346">
    <property type="entry name" value="TRANSCRIPTIONAL DUAL REGULATOR HCAR-RELATED"/>
    <property type="match status" value="1"/>
</dbReference>
<proteinExistence type="inferred from homology"/>
<feature type="domain" description="HTH lysR-type" evidence="5">
    <location>
        <begin position="4"/>
        <end position="61"/>
    </location>
</feature>
<organism evidence="6 7">
    <name type="scientific">Lelliottia amnigena</name>
    <name type="common">Enterobacter amnigenus</name>
    <dbReference type="NCBI Taxonomy" id="61646"/>
    <lineage>
        <taxon>Bacteria</taxon>
        <taxon>Pseudomonadati</taxon>
        <taxon>Pseudomonadota</taxon>
        <taxon>Gammaproteobacteria</taxon>
        <taxon>Enterobacterales</taxon>
        <taxon>Enterobacteriaceae</taxon>
        <taxon>Lelliottia</taxon>
    </lineage>
</organism>
<dbReference type="PROSITE" id="PS50931">
    <property type="entry name" value="HTH_LYSR"/>
    <property type="match status" value="1"/>
</dbReference>
<dbReference type="SUPFAM" id="SSF46785">
    <property type="entry name" value="Winged helix' DNA-binding domain"/>
    <property type="match status" value="1"/>
</dbReference>
<keyword evidence="3" id="KW-0238">DNA-binding</keyword>
<keyword evidence="7" id="KW-1185">Reference proteome</keyword>
<dbReference type="InterPro" id="IPR036390">
    <property type="entry name" value="WH_DNA-bd_sf"/>
</dbReference>
<evidence type="ECO:0000313" key="7">
    <source>
        <dbReference type="Proteomes" id="UP001335910"/>
    </source>
</evidence>
<dbReference type="RefSeq" id="WP_331393325.1">
    <property type="nucleotide sequence ID" value="NZ_JAZKLI010000001.1"/>
</dbReference>
<dbReference type="InterPro" id="IPR000847">
    <property type="entry name" value="LysR_HTH_N"/>
</dbReference>
<keyword evidence="2" id="KW-0805">Transcription regulation</keyword>
<evidence type="ECO:0000256" key="1">
    <source>
        <dbReference type="ARBA" id="ARBA00009437"/>
    </source>
</evidence>
<comment type="similarity">
    <text evidence="1">Belongs to the LysR transcriptional regulatory family.</text>
</comment>
<dbReference type="InterPro" id="IPR036388">
    <property type="entry name" value="WH-like_DNA-bd_sf"/>
</dbReference>
<evidence type="ECO:0000256" key="3">
    <source>
        <dbReference type="ARBA" id="ARBA00023125"/>
    </source>
</evidence>
<evidence type="ECO:0000259" key="5">
    <source>
        <dbReference type="PROSITE" id="PS50931"/>
    </source>
</evidence>
<reference evidence="6 7" key="1">
    <citation type="submission" date="2023-10" db="EMBL/GenBank/DDBJ databases">
        <title>Wastewater isolates of ESBL- and carbapenemase-producing Gram-negative bacteria from New Zealand.</title>
        <authorList>
            <person name="Straub C."/>
            <person name="Weaver L."/>
            <person name="Cornelius A."/>
            <person name="Mcgill E."/>
            <person name="Dyet K."/>
            <person name="White L."/>
            <person name="Pattis I."/>
        </authorList>
    </citation>
    <scope>NUCLEOTIDE SEQUENCE [LARGE SCALE GENOMIC DNA]</scope>
    <source>
        <strain evidence="6 7">ESBL35</strain>
    </source>
</reference>
<dbReference type="EMBL" id="JAZKLI010000001">
    <property type="protein sequence ID" value="MEE9685211.1"/>
    <property type="molecule type" value="Genomic_DNA"/>
</dbReference>
<name>A0ABU7UFX9_LELAM</name>
<comment type="caution">
    <text evidence="6">The sequence shown here is derived from an EMBL/GenBank/DDBJ whole genome shotgun (WGS) entry which is preliminary data.</text>
</comment>
<sequence>MGIFLSKKMRYFMVIMETKNFGRAAEALCITKSPLSKVLSELEYSLGGKLFIRKYNGLDPTALAWDCYNRCLPAYQRLMAFEEEFTKLAQDSYTSIHFDMSVPYSFFHYMQRIVHSENLKFQIKREVVTSEDLLSINCKHNAAIISFRQLETENRSLCDTWHGCHHVILHRTSNDNRYNNKFFVWKDQYTHYHKLRIKEILSFTDIEPDFIEHNHDLFSLLSFIREGKGMILSTEKLANFVRLEGIDIEVIDRSYIRCFTYYNNNNIKSTTLPSFKALLNQFI</sequence>
<dbReference type="Gene3D" id="1.10.10.10">
    <property type="entry name" value="Winged helix-like DNA-binding domain superfamily/Winged helix DNA-binding domain"/>
    <property type="match status" value="1"/>
</dbReference>
<protein>
    <submittedName>
        <fullName evidence="6">LysR family transcriptional regulator</fullName>
    </submittedName>
</protein>